<sequence length="103" mass="12318">MNNLDKALNALSDEERDVIDRYASEFMEGIKDSAFRKAWMGLRLTDDDKHRQFMESDEFTDCLHDYQRDSAYWQALHRRKQEVESGVEHQTYMALTNFYDRVA</sequence>
<accession>A0ABM6UVS9</accession>
<evidence type="ECO:0000313" key="2">
    <source>
        <dbReference type="Proteomes" id="UP000240908"/>
    </source>
</evidence>
<protein>
    <submittedName>
        <fullName evidence="1">Uncharacterized protein</fullName>
    </submittedName>
</protein>
<keyword evidence="2" id="KW-1185">Reference proteome</keyword>
<evidence type="ECO:0000313" key="1">
    <source>
        <dbReference type="EMBL" id="AVX39072.1"/>
    </source>
</evidence>
<name>A0ABM6UVS9_9GAMM</name>
<gene>
    <name evidence="1" type="ORF">DA391_16175</name>
</gene>
<proteinExistence type="predicted"/>
<organism evidence="1 2">
    <name type="scientific">Yersinia massiliensis</name>
    <dbReference type="NCBI Taxonomy" id="419257"/>
    <lineage>
        <taxon>Bacteria</taxon>
        <taxon>Pseudomonadati</taxon>
        <taxon>Pseudomonadota</taxon>
        <taxon>Gammaproteobacteria</taxon>
        <taxon>Enterobacterales</taxon>
        <taxon>Yersiniaceae</taxon>
        <taxon>Yersinia</taxon>
    </lineage>
</organism>
<dbReference type="RefSeq" id="WP_108087982.1">
    <property type="nucleotide sequence ID" value="NZ_CP028487.1"/>
</dbReference>
<reference evidence="2" key="1">
    <citation type="journal article" date="2018" name="Genome Announc.">
        <title>First complete genome sequence of Yersinia massiliensis.</title>
        <authorList>
            <person name="Thomas M.C."/>
            <person name="Arling V."/>
            <person name="Goji N."/>
            <person name="Janzen T.W."/>
            <person name="Duceppe M.-O."/>
            <person name="Mathews A."/>
            <person name="Carrillo C."/>
            <person name="Amoako K."/>
        </authorList>
    </citation>
    <scope>NUCLEOTIDE SEQUENCE [LARGE SCALE GENOMIC DNA]</scope>
    <source>
        <strain evidence="2">GTA</strain>
    </source>
</reference>
<dbReference type="EMBL" id="CP028487">
    <property type="protein sequence ID" value="AVX39072.1"/>
    <property type="molecule type" value="Genomic_DNA"/>
</dbReference>
<dbReference type="Proteomes" id="UP000240908">
    <property type="component" value="Chromosome"/>
</dbReference>